<evidence type="ECO:0000256" key="6">
    <source>
        <dbReference type="ARBA" id="ARBA00022692"/>
    </source>
</evidence>
<name>A0A378BHB4_KLEPN</name>
<dbReference type="Gene3D" id="2.170.130.10">
    <property type="entry name" value="TonB-dependent receptor, plug domain"/>
    <property type="match status" value="1"/>
</dbReference>
<evidence type="ECO:0000256" key="16">
    <source>
        <dbReference type="RuleBase" id="RU003357"/>
    </source>
</evidence>
<evidence type="ECO:0000256" key="7">
    <source>
        <dbReference type="ARBA" id="ARBA00022729"/>
    </source>
</evidence>
<dbReference type="InterPro" id="IPR037066">
    <property type="entry name" value="Plug_dom_sf"/>
</dbReference>
<evidence type="ECO:0000259" key="18">
    <source>
        <dbReference type="Pfam" id="PF00593"/>
    </source>
</evidence>
<comment type="subcellular location">
    <subcellularLocation>
        <location evidence="1 14">Cell outer membrane</location>
        <topology evidence="1 14">Multi-pass membrane protein</topology>
    </subcellularLocation>
</comment>
<gene>
    <name evidence="20" type="primary">fhuA_6</name>
    <name evidence="20" type="ORF">NCTC5053_04415</name>
</gene>
<dbReference type="PROSITE" id="PS00430">
    <property type="entry name" value="TONB_DEPENDENT_REC_1"/>
    <property type="match status" value="1"/>
</dbReference>
<keyword evidence="11 14" id="KW-0472">Membrane</keyword>
<dbReference type="CDD" id="cd01347">
    <property type="entry name" value="ligand_gated_channel"/>
    <property type="match status" value="1"/>
</dbReference>
<organism evidence="20 21">
    <name type="scientific">Klebsiella pneumoniae</name>
    <dbReference type="NCBI Taxonomy" id="573"/>
    <lineage>
        <taxon>Bacteria</taxon>
        <taxon>Pseudomonadati</taxon>
        <taxon>Pseudomonadota</taxon>
        <taxon>Gammaproteobacteria</taxon>
        <taxon>Enterobacterales</taxon>
        <taxon>Enterobacteriaceae</taxon>
        <taxon>Klebsiella/Raoultella group</taxon>
        <taxon>Klebsiella</taxon>
        <taxon>Klebsiella pneumoniae complex</taxon>
    </lineage>
</organism>
<evidence type="ECO:0000256" key="12">
    <source>
        <dbReference type="ARBA" id="ARBA00023170"/>
    </source>
</evidence>
<dbReference type="Gene3D" id="2.40.170.20">
    <property type="entry name" value="TonB-dependent receptor, beta-barrel domain"/>
    <property type="match status" value="1"/>
</dbReference>
<dbReference type="InterPro" id="IPR010105">
    <property type="entry name" value="TonB_sidphr_rcpt"/>
</dbReference>
<evidence type="ECO:0000256" key="11">
    <source>
        <dbReference type="ARBA" id="ARBA00023136"/>
    </source>
</evidence>
<evidence type="ECO:0000256" key="8">
    <source>
        <dbReference type="ARBA" id="ARBA00023004"/>
    </source>
</evidence>
<comment type="similarity">
    <text evidence="2 14 16">Belongs to the TonB-dependent receptor family.</text>
</comment>
<dbReference type="InterPro" id="IPR036942">
    <property type="entry name" value="Beta-barrel_TonB_sf"/>
</dbReference>
<evidence type="ECO:0000256" key="4">
    <source>
        <dbReference type="ARBA" id="ARBA00022452"/>
    </source>
</evidence>
<feature type="domain" description="TonB-dependent receptor plug" evidence="19">
    <location>
        <begin position="77"/>
        <end position="182"/>
    </location>
</feature>
<dbReference type="InterPro" id="IPR000531">
    <property type="entry name" value="Beta-barrel_TonB"/>
</dbReference>
<proteinExistence type="inferred from homology"/>
<keyword evidence="12" id="KW-0675">Receptor</keyword>
<dbReference type="AlphaFoldDB" id="A0A378BHB4"/>
<keyword evidence="13 14" id="KW-0998">Cell outer membrane</keyword>
<keyword evidence="5" id="KW-0410">Iron transport</keyword>
<dbReference type="InterPro" id="IPR010916">
    <property type="entry name" value="TonB_box_CS"/>
</dbReference>
<dbReference type="PROSITE" id="PS52016">
    <property type="entry name" value="TONB_DEPENDENT_REC_3"/>
    <property type="match status" value="1"/>
</dbReference>
<dbReference type="InterPro" id="IPR039426">
    <property type="entry name" value="TonB-dep_rcpt-like"/>
</dbReference>
<evidence type="ECO:0000256" key="3">
    <source>
        <dbReference type="ARBA" id="ARBA00022448"/>
    </source>
</evidence>
<evidence type="ECO:0000256" key="5">
    <source>
        <dbReference type="ARBA" id="ARBA00022496"/>
    </source>
</evidence>
<dbReference type="GO" id="GO:0015891">
    <property type="term" value="P:siderophore transport"/>
    <property type="evidence" value="ECO:0007669"/>
    <property type="project" value="InterPro"/>
</dbReference>
<dbReference type="InterPro" id="IPR012910">
    <property type="entry name" value="Plug_dom"/>
</dbReference>
<feature type="domain" description="TonB-dependent receptor-like beta-barrel" evidence="18">
    <location>
        <begin position="255"/>
        <end position="583"/>
    </location>
</feature>
<dbReference type="Pfam" id="PF07715">
    <property type="entry name" value="Plug"/>
    <property type="match status" value="1"/>
</dbReference>
<sequence>MARPKTAQPNHSLRKVAAVVATAVSGMSVYAQAAEQPKQEETITVVAAPAAQESAWGPAPTIAAKRSATATKTDTPIEKTPQSVSVVTRQEMEMRQPTTVKEALSYTPSVFSTRGSSTTYDVVTIRGFTTSTTVNTNQYLDGMKLQGNNYSEVSMDPYFLERVEVMRRPTSVLYGNSNPGGIVSMVSKRPTTEPLKEVQFKMGTDNLWQTGFDFSDAIDDAGVWSYRLTGLGRSQDAQQQMAKSTRYAVAPSFSWRPDDKTDFTFLSNFQNDPDAGYYGWLPREGTVVPYYDANGKAHKLPTDFNEGESDNKISRRQKMVGYSFSHQFDDTFTVRQNLRYADVHTLYRSVYGNGYVAPGYMNRAYVRSDEHLNTFTVDTQLQSDFATGAVSHTLLTGVDYSRMRNDVDADYGTADPISMSNPQYGNPNIQVTFPYAVLNRMEQTGLYAQDQMEWDKWVMTLGGRYDYATTSTLTRATNSLAENHDQQFSWRGGINYLFDNGISPYFSYSESFETGYRVPTAAASRSNPSRGKQYEAGVKYVPKDMPVVVTAAVYQLTKDKNLTADPANQAFSIQTGEIRSRGLSWRRRRR</sequence>
<dbReference type="PANTHER" id="PTHR32552">
    <property type="entry name" value="FERRICHROME IRON RECEPTOR-RELATED"/>
    <property type="match status" value="1"/>
</dbReference>
<dbReference type="GO" id="GO:0009279">
    <property type="term" value="C:cell outer membrane"/>
    <property type="evidence" value="ECO:0007669"/>
    <property type="project" value="UniProtKB-SubCell"/>
</dbReference>
<evidence type="ECO:0000256" key="1">
    <source>
        <dbReference type="ARBA" id="ARBA00004571"/>
    </source>
</evidence>
<dbReference type="NCBIfam" id="NF007465">
    <property type="entry name" value="PRK10044.1"/>
    <property type="match status" value="1"/>
</dbReference>
<evidence type="ECO:0000256" key="17">
    <source>
        <dbReference type="SAM" id="SignalP"/>
    </source>
</evidence>
<feature type="chain" id="PRO_5016921081" evidence="17">
    <location>
        <begin position="34"/>
        <end position="590"/>
    </location>
</feature>
<evidence type="ECO:0000256" key="2">
    <source>
        <dbReference type="ARBA" id="ARBA00009810"/>
    </source>
</evidence>
<evidence type="ECO:0000313" key="21">
    <source>
        <dbReference type="Proteomes" id="UP000254387"/>
    </source>
</evidence>
<dbReference type="GO" id="GO:0015344">
    <property type="term" value="F:siderophore uptake transmembrane transporter activity"/>
    <property type="evidence" value="ECO:0007669"/>
    <property type="project" value="TreeGrafter"/>
</dbReference>
<accession>A0A378BHB4</accession>
<feature type="signal peptide" evidence="17">
    <location>
        <begin position="1"/>
        <end position="33"/>
    </location>
</feature>
<keyword evidence="6 14" id="KW-0812">Transmembrane</keyword>
<dbReference type="NCBIfam" id="TIGR01783">
    <property type="entry name" value="TonB-siderophor"/>
    <property type="match status" value="1"/>
</dbReference>
<reference evidence="20 21" key="1">
    <citation type="submission" date="2018-06" db="EMBL/GenBank/DDBJ databases">
        <authorList>
            <consortium name="Pathogen Informatics"/>
            <person name="Doyle S."/>
        </authorList>
    </citation>
    <scope>NUCLEOTIDE SEQUENCE [LARGE SCALE GENOMIC DNA]</scope>
    <source>
        <strain evidence="20 21">NCTC5053</strain>
    </source>
</reference>
<dbReference type="EMBL" id="UGMN01000004">
    <property type="protein sequence ID" value="STV39070.1"/>
    <property type="molecule type" value="Genomic_DNA"/>
</dbReference>
<keyword evidence="10 15" id="KW-0798">TonB box</keyword>
<keyword evidence="9" id="KW-0406">Ion transport</keyword>
<evidence type="ECO:0000256" key="13">
    <source>
        <dbReference type="ARBA" id="ARBA00023237"/>
    </source>
</evidence>
<keyword evidence="3 14" id="KW-0813">Transport</keyword>
<evidence type="ECO:0000256" key="15">
    <source>
        <dbReference type="PROSITE-ProRule" id="PRU10143"/>
    </source>
</evidence>
<keyword evidence="7 17" id="KW-0732">Signal</keyword>
<evidence type="ECO:0000256" key="9">
    <source>
        <dbReference type="ARBA" id="ARBA00023065"/>
    </source>
</evidence>
<keyword evidence="4 14" id="KW-1134">Transmembrane beta strand</keyword>
<evidence type="ECO:0000256" key="14">
    <source>
        <dbReference type="PROSITE-ProRule" id="PRU01360"/>
    </source>
</evidence>
<dbReference type="Proteomes" id="UP000254387">
    <property type="component" value="Unassembled WGS sequence"/>
</dbReference>
<dbReference type="SUPFAM" id="SSF56935">
    <property type="entry name" value="Porins"/>
    <property type="match status" value="1"/>
</dbReference>
<keyword evidence="8" id="KW-0408">Iron</keyword>
<dbReference type="FunFam" id="2.170.130.10:FF:000001">
    <property type="entry name" value="Catecholate siderophore TonB-dependent receptor"/>
    <property type="match status" value="1"/>
</dbReference>
<evidence type="ECO:0000256" key="10">
    <source>
        <dbReference type="ARBA" id="ARBA00023077"/>
    </source>
</evidence>
<dbReference type="PANTHER" id="PTHR32552:SF68">
    <property type="entry name" value="FERRICHROME OUTER MEMBRANE TRANSPORTER_PHAGE RECEPTOR"/>
    <property type="match status" value="1"/>
</dbReference>
<feature type="short sequence motif" description="TonB box" evidence="15">
    <location>
        <begin position="42"/>
        <end position="48"/>
    </location>
</feature>
<dbReference type="GO" id="GO:0038023">
    <property type="term" value="F:signaling receptor activity"/>
    <property type="evidence" value="ECO:0007669"/>
    <property type="project" value="InterPro"/>
</dbReference>
<dbReference type="Pfam" id="PF00593">
    <property type="entry name" value="TonB_dep_Rec_b-barrel"/>
    <property type="match status" value="1"/>
</dbReference>
<protein>
    <submittedName>
        <fullName evidence="20">Ferrichrome outer membrane transporter</fullName>
    </submittedName>
</protein>
<evidence type="ECO:0000313" key="20">
    <source>
        <dbReference type="EMBL" id="STV39070.1"/>
    </source>
</evidence>
<evidence type="ECO:0000259" key="19">
    <source>
        <dbReference type="Pfam" id="PF07715"/>
    </source>
</evidence>